<organism evidence="1 2">
    <name type="scientific">Actinomadura viridis</name>
    <dbReference type="NCBI Taxonomy" id="58110"/>
    <lineage>
        <taxon>Bacteria</taxon>
        <taxon>Bacillati</taxon>
        <taxon>Actinomycetota</taxon>
        <taxon>Actinomycetes</taxon>
        <taxon>Streptosporangiales</taxon>
        <taxon>Thermomonosporaceae</taxon>
        <taxon>Actinomadura</taxon>
    </lineage>
</organism>
<dbReference type="Proteomes" id="UP000614047">
    <property type="component" value="Unassembled WGS sequence"/>
</dbReference>
<reference evidence="1" key="1">
    <citation type="submission" date="2020-11" db="EMBL/GenBank/DDBJ databases">
        <title>Sequencing the genomes of 1000 actinobacteria strains.</title>
        <authorList>
            <person name="Klenk H.-P."/>
        </authorList>
    </citation>
    <scope>NUCLEOTIDE SEQUENCE</scope>
    <source>
        <strain evidence="1">DSM 43175</strain>
    </source>
</reference>
<dbReference type="AlphaFoldDB" id="A0A931DKS9"/>
<keyword evidence="2" id="KW-1185">Reference proteome</keyword>
<sequence length="239" mass="25387">MRQAARDLAGGAAVAWVLPADRTCAGVASSLLGDLLGALRVPRESAREAQMMISEVATNALEHAGGPGELWAYRAGGGVVCGVSDRLPEKAPPLRPVPFGSQDLTCEYGRGMALVDVYAKGEWGVHRTRGQLGGHVPGKVVWFRVGAQLPALRGGHPSEMARNVRDRLCARGVNGVIVSQSPRLALVSVCHGLDVWCRAGRFQVREPAAGRSSVRPAEEIAAVVEHAVRRYEELCRGAS</sequence>
<name>A0A931DKS9_9ACTN</name>
<dbReference type="InterPro" id="IPR036890">
    <property type="entry name" value="HATPase_C_sf"/>
</dbReference>
<protein>
    <recommendedName>
        <fullName evidence="3">Anti-sigma regulatory factor (Ser/Thr protein kinase)</fullName>
    </recommendedName>
</protein>
<evidence type="ECO:0000313" key="2">
    <source>
        <dbReference type="Proteomes" id="UP000614047"/>
    </source>
</evidence>
<dbReference type="Gene3D" id="3.30.565.10">
    <property type="entry name" value="Histidine kinase-like ATPase, C-terminal domain"/>
    <property type="match status" value="1"/>
</dbReference>
<evidence type="ECO:0008006" key="3">
    <source>
        <dbReference type="Google" id="ProtNLM"/>
    </source>
</evidence>
<accession>A0A931DKS9</accession>
<gene>
    <name evidence="1" type="ORF">IW256_003484</name>
</gene>
<dbReference type="PANTHER" id="PTHR35526:SF3">
    <property type="entry name" value="ANTI-SIGMA-F FACTOR RSBW"/>
    <property type="match status" value="1"/>
</dbReference>
<comment type="caution">
    <text evidence="1">The sequence shown here is derived from an EMBL/GenBank/DDBJ whole genome shotgun (WGS) entry which is preliminary data.</text>
</comment>
<evidence type="ECO:0000313" key="1">
    <source>
        <dbReference type="EMBL" id="MBG6089371.1"/>
    </source>
</evidence>
<dbReference type="PANTHER" id="PTHR35526">
    <property type="entry name" value="ANTI-SIGMA-F FACTOR RSBW-RELATED"/>
    <property type="match status" value="1"/>
</dbReference>
<dbReference type="InterPro" id="IPR050267">
    <property type="entry name" value="Anti-sigma-factor_SerPK"/>
</dbReference>
<dbReference type="EMBL" id="JADOUA010000001">
    <property type="protein sequence ID" value="MBG6089371.1"/>
    <property type="molecule type" value="Genomic_DNA"/>
</dbReference>
<dbReference type="CDD" id="cd16936">
    <property type="entry name" value="HATPase_RsbW-like"/>
    <property type="match status" value="1"/>
</dbReference>
<proteinExistence type="predicted"/>
<dbReference type="RefSeq" id="WP_197011985.1">
    <property type="nucleotide sequence ID" value="NZ_BAABES010000004.1"/>
</dbReference>